<proteinExistence type="predicted"/>
<feature type="domain" description="Phage tail tape measure protein" evidence="2">
    <location>
        <begin position="199"/>
        <end position="404"/>
    </location>
</feature>
<organism evidence="3 4">
    <name type="scientific">Lactococcus fujiensis JCM 16395</name>
    <dbReference type="NCBI Taxonomy" id="1291764"/>
    <lineage>
        <taxon>Bacteria</taxon>
        <taxon>Bacillati</taxon>
        <taxon>Bacillota</taxon>
        <taxon>Bacilli</taxon>
        <taxon>Lactobacillales</taxon>
        <taxon>Streptococcaceae</taxon>
        <taxon>Lactococcus</taxon>
    </lineage>
</organism>
<dbReference type="PANTHER" id="PTHR37813:SF1">
    <property type="entry name" value="FELS-2 PROPHAGE PROTEIN"/>
    <property type="match status" value="1"/>
</dbReference>
<dbReference type="NCBIfam" id="TIGR01760">
    <property type="entry name" value="tape_meas_TP901"/>
    <property type="match status" value="1"/>
</dbReference>
<keyword evidence="4" id="KW-1185">Reference proteome</keyword>
<dbReference type="RefSeq" id="WP_096818997.1">
    <property type="nucleotide sequence ID" value="NZ_JXJU01000015.1"/>
</dbReference>
<name>A0A2A5RIN9_9LACT</name>
<sequence>MADTPLGKMIIEMGLNDANFSKGITGVQKQISTLKNDLKTSQASFSTFGKGVDGVKSPVDVLTKSIEANHKQLEILKNSYKKSFVDGKATSSTQKYASDLSRANAQLMQFKVELKAAAEAQYMQTSMLPKMSSGLDKVSSGLGKVSSVAMPATVAITAVFVKGVQAAAEFDNKMTEIKALLSDGTSANELSKQMDTLSAKSKEWAQKYGIDTSSINDGMEEMIKRGYNFNQTVGAMPSVLDAAKASGDDFGTVMSASTAILEQFGLKTNDSASMLKNTQRVTDSLTFVANKTSAGFEDMWTAMEYVGPVANSLNMSLEQTSAAVGLLSNNGLEGDKAGTSLRGALTRLLKPTKQSSVAFKELGINLSDFKKGNLDFPTMLDKIKKSTEGMTAAEKSSLIAKAFGTEAQTGMNILVEQGGDALRNLTKETQSATGYTKKLADQMNNSDKNAFKKAKATLEVLSIELGERLLPSLVPIVKEVADLAKKFSDLDPKTQQLIIKMGLATAAIGPTAKALSGLSGVAGNVTGILAKIGAKGAGKLALAGITSEAGAATGAIAGGGGLTAALGGISPILAGISPVALAALGTVGLAGLIFGVTREVEKLQDKRNVFGTINVPDETYKQVKDFEGKVTDLKTATEIFGQIGPKAFKDVEKAIKDMGGAASKDVDAATKKLVAEAKNLGYGDEVINRIKAGGDKANATVKQSTEEMTSIYKNASRENRNLTLTEKAQIAIDQQKIAEQEVNALGITGKKKKAVLEALSGDLNKISADQATDYINDINKTLSKSDSSFEKKINQNKELYKKGLITQNEYKSKEKELQNEHDSTTSAYLTTLEKMILKQGEHLTKGTNQYQHWEVEANNILSRYGKNLQDIIGQSGTAFEAITKSTGSLKAWNSMPSEVKKLLGDNSNFVNSEKDASLILKTWELATPAAKKLLAENLVKNPTMTAQQIIDTLHGNSVGLYAVDKTGTAVNAAAATVSKLQGKSVEITGNPNPFNSVVSNILQSNYGSVSIGINAKNGNFAQGTPYHQGGLATVNDQRGRLYKELITLPTGDSFIPQGRDVTLPLPKGTSILKASETAKLIPKYANGTGAIPANSKIFSRMRSVQSQLVVNAPGSSNNQAELLSKILQVLLSQGSNNDVVNAMKLLANRPVEAYFDRKKVTAEISKQQALNQSIENIINGRI</sequence>
<evidence type="ECO:0000256" key="1">
    <source>
        <dbReference type="ARBA" id="ARBA00022612"/>
    </source>
</evidence>
<protein>
    <submittedName>
        <fullName evidence="3">Phage tail length tape-measure protein</fullName>
    </submittedName>
</protein>
<evidence type="ECO:0000259" key="2">
    <source>
        <dbReference type="Pfam" id="PF10145"/>
    </source>
</evidence>
<dbReference type="STRING" id="1291764.GCA_001311235_01722"/>
<comment type="caution">
    <text evidence="3">The sequence shown here is derived from an EMBL/GenBank/DDBJ whole genome shotgun (WGS) entry which is preliminary data.</text>
</comment>
<dbReference type="PANTHER" id="PTHR37813">
    <property type="entry name" value="FELS-2 PROPHAGE PROTEIN"/>
    <property type="match status" value="1"/>
</dbReference>
<evidence type="ECO:0000313" key="4">
    <source>
        <dbReference type="Proteomes" id="UP000218181"/>
    </source>
</evidence>
<dbReference type="EMBL" id="JXJU01000015">
    <property type="protein sequence ID" value="PCR98996.1"/>
    <property type="molecule type" value="Genomic_DNA"/>
</dbReference>
<reference evidence="3 4" key="1">
    <citation type="submission" date="2014-12" db="EMBL/GenBank/DDBJ databases">
        <title>Draft genome sequences of 10 type strains of Lactococcus.</title>
        <authorList>
            <person name="Sun Z."/>
            <person name="Zhong Z."/>
            <person name="Liu W."/>
            <person name="Zhang W."/>
            <person name="Zhang H."/>
        </authorList>
    </citation>
    <scope>NUCLEOTIDE SEQUENCE [LARGE SCALE GENOMIC DNA]</scope>
    <source>
        <strain evidence="3 4">JCM 16395</strain>
    </source>
</reference>
<dbReference type="Pfam" id="PF10145">
    <property type="entry name" value="PhageMin_Tail"/>
    <property type="match status" value="1"/>
</dbReference>
<keyword evidence="1" id="KW-1188">Viral release from host cell</keyword>
<dbReference type="OrthoDB" id="2137849at2"/>
<dbReference type="Proteomes" id="UP000218181">
    <property type="component" value="Unassembled WGS sequence"/>
</dbReference>
<gene>
    <name evidence="3" type="ORF">RT41_GL000566</name>
</gene>
<accession>A0A2A5RIN9</accession>
<dbReference type="InterPro" id="IPR010090">
    <property type="entry name" value="Phage_tape_meas"/>
</dbReference>
<dbReference type="AlphaFoldDB" id="A0A2A5RIN9"/>
<evidence type="ECO:0000313" key="3">
    <source>
        <dbReference type="EMBL" id="PCR98996.1"/>
    </source>
</evidence>